<name>A0A410FUK9_BIPS1</name>
<dbReference type="KEGG" id="bih:BIP78_1013"/>
<evidence type="ECO:0000256" key="4">
    <source>
        <dbReference type="ARBA" id="ARBA00023110"/>
    </source>
</evidence>
<dbReference type="Pfam" id="PF13624">
    <property type="entry name" value="SurA_N_3"/>
    <property type="match status" value="1"/>
</dbReference>
<evidence type="ECO:0000256" key="6">
    <source>
        <dbReference type="SAM" id="SignalP"/>
    </source>
</evidence>
<dbReference type="PANTHER" id="PTHR47245:SF1">
    <property type="entry name" value="FOLDASE PROTEIN PRSA"/>
    <property type="match status" value="1"/>
</dbReference>
<dbReference type="InterPro" id="IPR027304">
    <property type="entry name" value="Trigger_fact/SurA_dom_sf"/>
</dbReference>
<dbReference type="PANTHER" id="PTHR47245">
    <property type="entry name" value="PEPTIDYLPROLYL ISOMERASE"/>
    <property type="match status" value="1"/>
</dbReference>
<feature type="chain" id="PRO_5019205169" description="peptidylprolyl isomerase" evidence="6">
    <location>
        <begin position="19"/>
        <end position="228"/>
    </location>
</feature>
<evidence type="ECO:0000256" key="3">
    <source>
        <dbReference type="ARBA" id="ARBA00022729"/>
    </source>
</evidence>
<feature type="signal peptide" evidence="6">
    <location>
        <begin position="1"/>
        <end position="18"/>
    </location>
</feature>
<protein>
    <recommendedName>
        <fullName evidence="2">peptidylprolyl isomerase</fullName>
        <ecNumber evidence="2">5.2.1.8</ecNumber>
    </recommendedName>
</protein>
<dbReference type="EMBL" id="CP034928">
    <property type="protein sequence ID" value="QAA76779.1"/>
    <property type="molecule type" value="Genomic_DNA"/>
</dbReference>
<evidence type="ECO:0000256" key="5">
    <source>
        <dbReference type="ARBA" id="ARBA00023235"/>
    </source>
</evidence>
<keyword evidence="5" id="KW-0413">Isomerase</keyword>
<evidence type="ECO:0000256" key="1">
    <source>
        <dbReference type="ARBA" id="ARBA00000971"/>
    </source>
</evidence>
<evidence type="ECO:0000313" key="8">
    <source>
        <dbReference type="Proteomes" id="UP000287233"/>
    </source>
</evidence>
<dbReference type="InterPro" id="IPR050245">
    <property type="entry name" value="PrsA_foldase"/>
</dbReference>
<dbReference type="Gene3D" id="1.10.4030.10">
    <property type="entry name" value="Porin chaperone SurA, peptide-binding domain"/>
    <property type="match status" value="1"/>
</dbReference>
<dbReference type="AlphaFoldDB" id="A0A410FUK9"/>
<keyword evidence="4" id="KW-0697">Rotamase</keyword>
<accession>A0A410FUK9</accession>
<proteinExistence type="predicted"/>
<dbReference type="GO" id="GO:0003755">
    <property type="term" value="F:peptidyl-prolyl cis-trans isomerase activity"/>
    <property type="evidence" value="ECO:0007669"/>
    <property type="project" value="UniProtKB-KW"/>
</dbReference>
<dbReference type="SUPFAM" id="SSF109998">
    <property type="entry name" value="Triger factor/SurA peptide-binding domain-like"/>
    <property type="match status" value="1"/>
</dbReference>
<reference evidence="8" key="1">
    <citation type="submission" date="2018-12" db="EMBL/GenBank/DDBJ databases">
        <title>Complete genome sequence of an uncultured bacterium of the candidate phylum Bipolaricaulota.</title>
        <authorList>
            <person name="Kadnikov V.V."/>
            <person name="Mardanov A.V."/>
            <person name="Beletsky A.V."/>
            <person name="Frank Y.A."/>
            <person name="Karnachuk O.V."/>
            <person name="Ravin N.V."/>
        </authorList>
    </citation>
    <scope>NUCLEOTIDE SEQUENCE [LARGE SCALE GENOMIC DNA]</scope>
</reference>
<sequence>MIRYGVIACLAVGMAALASDPVAVVNGEPILREELDRATGLAEIVFMLSQQFPGFAQSLLLTDEGKAFVARYERDVLEKLILRRIQLQEATRRGLAVDEGEVAQRTRGTLAQIYAHYGLTEAEFEERLLAQGYTLERYREDIARDHRERLLLAALKASVVAEIAVSDEEIQAYYDEDPSRFVDEDGQPLALDDVRDRIETLIRRDKGEAVWQAWLVQARQGSTVEIKL</sequence>
<dbReference type="EC" id="5.2.1.8" evidence="2"/>
<gene>
    <name evidence="7" type="ORF">BIP78_1013</name>
</gene>
<dbReference type="Proteomes" id="UP000287233">
    <property type="component" value="Chromosome"/>
</dbReference>
<keyword evidence="3 6" id="KW-0732">Signal</keyword>
<comment type="catalytic activity">
    <reaction evidence="1">
        <text>[protein]-peptidylproline (omega=180) = [protein]-peptidylproline (omega=0)</text>
        <dbReference type="Rhea" id="RHEA:16237"/>
        <dbReference type="Rhea" id="RHEA-COMP:10747"/>
        <dbReference type="Rhea" id="RHEA-COMP:10748"/>
        <dbReference type="ChEBI" id="CHEBI:83833"/>
        <dbReference type="ChEBI" id="CHEBI:83834"/>
        <dbReference type="EC" id="5.2.1.8"/>
    </reaction>
</comment>
<organism evidence="7 8">
    <name type="scientific">Bipolaricaulis sibiricus</name>
    <dbReference type="NCBI Taxonomy" id="2501609"/>
    <lineage>
        <taxon>Bacteria</taxon>
        <taxon>Candidatus Bipolaricaulota</taxon>
        <taxon>Candidatus Bipolaricaulia</taxon>
        <taxon>Candidatus Bipolaricaulales</taxon>
        <taxon>Candidatus Bipolaricaulaceae</taxon>
        <taxon>Candidatus Bipolaricaulis</taxon>
    </lineage>
</organism>
<evidence type="ECO:0000256" key="2">
    <source>
        <dbReference type="ARBA" id="ARBA00013194"/>
    </source>
</evidence>
<evidence type="ECO:0000313" key="7">
    <source>
        <dbReference type="EMBL" id="QAA76779.1"/>
    </source>
</evidence>